<dbReference type="STRING" id="446471.Xcel_1467"/>
<dbReference type="eggNOG" id="ENOG5030J6E">
    <property type="taxonomic scope" value="Bacteria"/>
</dbReference>
<keyword evidence="3" id="KW-1185">Reference proteome</keyword>
<gene>
    <name evidence="2" type="ordered locus">Xcel_1467</name>
</gene>
<dbReference type="AlphaFoldDB" id="D1BS06"/>
<organism evidence="2 3">
    <name type="scientific">Xylanimonas cellulosilytica (strain DSM 15894 / JCM 12276 / CECT 5975 / KCTC 9989 / LMG 20990 / NBRC 107835 / XIL07)</name>
    <dbReference type="NCBI Taxonomy" id="446471"/>
    <lineage>
        <taxon>Bacteria</taxon>
        <taxon>Bacillati</taxon>
        <taxon>Actinomycetota</taxon>
        <taxon>Actinomycetes</taxon>
        <taxon>Micrococcales</taxon>
        <taxon>Promicromonosporaceae</taxon>
        <taxon>Xylanimonas</taxon>
    </lineage>
</organism>
<dbReference type="EMBL" id="CP001821">
    <property type="protein sequence ID" value="ACZ30498.1"/>
    <property type="molecule type" value="Genomic_DNA"/>
</dbReference>
<reference evidence="3" key="1">
    <citation type="submission" date="2009-11" db="EMBL/GenBank/DDBJ databases">
        <title>The complete chromosome of Xylanimonas cellulosilytica DSM 15894.</title>
        <authorList>
            <consortium name="US DOE Joint Genome Institute (JGI-PGF)"/>
            <person name="Lucas S."/>
            <person name="Copeland A."/>
            <person name="Lapidus A."/>
            <person name="Glavina del Rio T."/>
            <person name="Dalin E."/>
            <person name="Tice H."/>
            <person name="Bruce D."/>
            <person name="Goodwin L."/>
            <person name="Pitluck S."/>
            <person name="Kyrpides N."/>
            <person name="Mavromatis K."/>
            <person name="Ivanova N."/>
            <person name="Mikhailova N."/>
            <person name="Foster B."/>
            <person name="Clum A."/>
            <person name="Brettin T."/>
            <person name="Detter J.C."/>
            <person name="Han C."/>
            <person name="Larimer F."/>
            <person name="Land M."/>
            <person name="Hauser L."/>
            <person name="Markowitz V."/>
            <person name="Cheng J.F."/>
            <person name="Hugenholtz P."/>
            <person name="Woyke T."/>
            <person name="Wu D."/>
            <person name="Gehrich-Schroeter G."/>
            <person name="Schneider S."/>
            <person name="Pukall S.R."/>
            <person name="Klenk H.P."/>
            <person name="Eisen J.A."/>
        </authorList>
    </citation>
    <scope>NUCLEOTIDE SEQUENCE [LARGE SCALE GENOMIC DNA]</scope>
    <source>
        <strain evidence="3">DSM 15894 / CECT 5975 / LMG 20990 / XIL07</strain>
    </source>
</reference>
<accession>D1BS06</accession>
<feature type="region of interest" description="Disordered" evidence="1">
    <location>
        <begin position="82"/>
        <end position="121"/>
    </location>
</feature>
<dbReference type="KEGG" id="xce:Xcel_1467"/>
<dbReference type="RefSeq" id="WP_012878240.1">
    <property type="nucleotide sequence ID" value="NC_013530.1"/>
</dbReference>
<feature type="compositionally biased region" description="Low complexity" evidence="1">
    <location>
        <begin position="85"/>
        <end position="95"/>
    </location>
</feature>
<evidence type="ECO:0008006" key="4">
    <source>
        <dbReference type="Google" id="ProtNLM"/>
    </source>
</evidence>
<sequence length="320" mass="32233">MSRLGADPAALRRLASAFDRASESLDDDARTIATRLRAAGWQGPDAQRYLAEWDTQHRPALRTVASVFAATATTLRDQAKEQELASGVSADTGAAAAGGGGGTSADGGGVSSHGDVDRMPDPPGVVADGLSYLGLGEALVENWYLGQMIAAQREVAALADGLQEATLLTRTPTVAELAGTTGTWLGHLGTGLGIVDVGLNAWNLIDGIQEGDVGQVADGVIGGGLAVAGMIVAAGTPVGWAVLGAGAAWAGLGLLADNLGYENTSDMIWDGVTWVGEGIADAATGAWQGVEDAAGAVAHAGEEFLEGAGDALDAVGDWFK</sequence>
<dbReference type="HOGENOM" id="CLU_948797_0_0_11"/>
<proteinExistence type="predicted"/>
<reference evidence="2 3" key="2">
    <citation type="journal article" date="2010" name="Stand. Genomic Sci.">
        <title>Complete genome sequence of Xylanimonas cellulosilytica type strain (XIL07).</title>
        <authorList>
            <person name="Foster B."/>
            <person name="Pukall R."/>
            <person name="Abt B."/>
            <person name="Nolan M."/>
            <person name="Glavina Del Rio T."/>
            <person name="Chen F."/>
            <person name="Lucas S."/>
            <person name="Tice H."/>
            <person name="Pitluck S."/>
            <person name="Cheng J.-F."/>
            <person name="Chertkov O."/>
            <person name="Brettin T."/>
            <person name="Han C."/>
            <person name="Detter J.C."/>
            <person name="Bruce D."/>
            <person name="Goodwin L."/>
            <person name="Ivanova N."/>
            <person name="Mavromatis K."/>
            <person name="Pati A."/>
            <person name="Mikhailova N."/>
            <person name="Chen A."/>
            <person name="Palaniappan K."/>
            <person name="Land M."/>
            <person name="Hauser L."/>
            <person name="Chang Y.-J."/>
            <person name="Jeffries C.D."/>
            <person name="Chain P."/>
            <person name="Rohde M."/>
            <person name="Goeker M."/>
            <person name="Bristow J."/>
            <person name="Eisen J.A."/>
            <person name="Markowitz V."/>
            <person name="Hugenholtz P."/>
            <person name="Kyrpides N.C."/>
            <person name="Klenk H.-P."/>
            <person name="Lapidus A."/>
        </authorList>
    </citation>
    <scope>NUCLEOTIDE SEQUENCE [LARGE SCALE GENOMIC DNA]</scope>
    <source>
        <strain evidence="3">DSM 15894 / CECT 5975 / LMG 20990 / XIL07</strain>
    </source>
</reference>
<name>D1BS06_XYLCX</name>
<dbReference type="Proteomes" id="UP000002255">
    <property type="component" value="Chromosome"/>
</dbReference>
<feature type="compositionally biased region" description="Gly residues" evidence="1">
    <location>
        <begin position="96"/>
        <end position="111"/>
    </location>
</feature>
<dbReference type="Gene3D" id="1.10.287.1060">
    <property type="entry name" value="ESAT-6-like"/>
    <property type="match status" value="1"/>
</dbReference>
<evidence type="ECO:0000256" key="1">
    <source>
        <dbReference type="SAM" id="MobiDB-lite"/>
    </source>
</evidence>
<protein>
    <recommendedName>
        <fullName evidence="4">WXG100 family type VII secretion target</fullName>
    </recommendedName>
</protein>
<dbReference type="OrthoDB" id="5244663at2"/>
<evidence type="ECO:0000313" key="3">
    <source>
        <dbReference type="Proteomes" id="UP000002255"/>
    </source>
</evidence>
<evidence type="ECO:0000313" key="2">
    <source>
        <dbReference type="EMBL" id="ACZ30498.1"/>
    </source>
</evidence>